<dbReference type="NCBIfam" id="TIGR03828">
    <property type="entry name" value="pfkB"/>
    <property type="match status" value="1"/>
</dbReference>
<dbReference type="eggNOG" id="COG1105">
    <property type="taxonomic scope" value="Bacteria"/>
</dbReference>
<dbReference type="FunFam" id="3.40.1190.20:FF:000001">
    <property type="entry name" value="Phosphofructokinase"/>
    <property type="match status" value="1"/>
</dbReference>
<sequence length="309" mass="33403">MITTITLNPAVDVRYNLDYFALDQSHRCADYQKTAGGKGLNVSRVLKILGHEIQATGFLGGGSGEFIAGELKKLDIDNRFVQIDQETRTCIAILSEGPVQTEILEAGPEIGQKYAAEFMERYVHLLKDATVICASGSLPRGLPEDYYCLLIRKAHEKKIKFILDTSGAALKKAIAHRPFLIKPNRAELEDLCGKACAGEKELVEQALALHQAGAENVVVSLGAEGAIYLNAQGAYKASVPEISCRNPVGSGDAMIAGFAHAVTNKMSLEDSLRFACACGIANAMEAETGKINCAVMDELRRQIRVVAIY</sequence>
<comment type="catalytic activity">
    <reaction evidence="6 8">
        <text>beta-D-fructose 1-phosphate + ATP = beta-D-fructose 1,6-bisphosphate + ADP + H(+)</text>
        <dbReference type="Rhea" id="RHEA:14213"/>
        <dbReference type="ChEBI" id="CHEBI:15378"/>
        <dbReference type="ChEBI" id="CHEBI:30616"/>
        <dbReference type="ChEBI" id="CHEBI:32966"/>
        <dbReference type="ChEBI" id="CHEBI:138881"/>
        <dbReference type="ChEBI" id="CHEBI:456216"/>
        <dbReference type="EC" id="2.7.1.56"/>
    </reaction>
</comment>
<evidence type="ECO:0000259" key="9">
    <source>
        <dbReference type="Pfam" id="PF00294"/>
    </source>
</evidence>
<evidence type="ECO:0000256" key="6">
    <source>
        <dbReference type="ARBA" id="ARBA00047745"/>
    </source>
</evidence>
<dbReference type="EC" id="2.7.1.144" evidence="7"/>
<evidence type="ECO:0000256" key="3">
    <source>
        <dbReference type="ARBA" id="ARBA00022741"/>
    </source>
</evidence>
<dbReference type="GO" id="GO:0008662">
    <property type="term" value="F:1-phosphofructokinase activity"/>
    <property type="evidence" value="ECO:0007669"/>
    <property type="project" value="UniProtKB-UniRule"/>
</dbReference>
<dbReference type="GO" id="GO:0044281">
    <property type="term" value="P:small molecule metabolic process"/>
    <property type="evidence" value="ECO:0007669"/>
    <property type="project" value="UniProtKB-ARBA"/>
</dbReference>
<keyword evidence="11" id="KW-1185">Reference proteome</keyword>
<dbReference type="PANTHER" id="PTHR46566">
    <property type="entry name" value="1-PHOSPHOFRUCTOKINASE-RELATED"/>
    <property type="match status" value="1"/>
</dbReference>
<comment type="similarity">
    <text evidence="1">Belongs to the carbohydrate kinase pfkB family.</text>
</comment>
<accession>F6DQM2</accession>
<evidence type="ECO:0000256" key="7">
    <source>
        <dbReference type="PIRNR" id="PIRNR000535"/>
    </source>
</evidence>
<keyword evidence="2 7" id="KW-0808">Transferase</keyword>
<dbReference type="GO" id="GO:0016052">
    <property type="term" value="P:carbohydrate catabolic process"/>
    <property type="evidence" value="ECO:0007669"/>
    <property type="project" value="UniProtKB-ARBA"/>
</dbReference>
<reference evidence="10 11" key="2">
    <citation type="journal article" date="2012" name="Stand. Genomic Sci.">
        <title>Complete genome sequence of the sulfate-reducing firmicute Desulfotomaculum ruminis type strain (DL(T)).</title>
        <authorList>
            <person name="Spring S."/>
            <person name="Visser M."/>
            <person name="Lu M."/>
            <person name="Copeland A."/>
            <person name="Lapidus A."/>
            <person name="Lucas S."/>
            <person name="Cheng J.F."/>
            <person name="Han C."/>
            <person name="Tapia R."/>
            <person name="Goodwin L.A."/>
            <person name="Pitluck S."/>
            <person name="Ivanova N."/>
            <person name="Land M."/>
            <person name="Hauser L."/>
            <person name="Larimer F."/>
            <person name="Rohde M."/>
            <person name="Goker M."/>
            <person name="Detter J.C."/>
            <person name="Kyrpides N.C."/>
            <person name="Woyke T."/>
            <person name="Schaap P.J."/>
            <person name="Plugge C.M."/>
            <person name="Muyzer G."/>
            <person name="Kuever J."/>
            <person name="Pereira I.A."/>
            <person name="Parshina S.N."/>
            <person name="Bernier-Latmani R."/>
            <person name="Stams A.J."/>
            <person name="Klenk H.P."/>
        </authorList>
    </citation>
    <scope>NUCLEOTIDE SEQUENCE [LARGE SCALE GENOMIC DNA]</scope>
    <source>
        <strain evidence="11">ATCC 23193 / DSM 2154 / NCIB 8452 / DL</strain>
    </source>
</reference>
<proteinExistence type="inferred from homology"/>
<dbReference type="InterPro" id="IPR022463">
    <property type="entry name" value="1-PFruKinase"/>
</dbReference>
<name>F6DQM2_DESRL</name>
<comment type="function">
    <text evidence="8">Catalyzes the ATP-dependent phosphorylation of fructose-l-phosphate to fructose-l,6-bisphosphate.</text>
</comment>
<keyword evidence="3 7" id="KW-0547">Nucleotide-binding</keyword>
<evidence type="ECO:0000256" key="5">
    <source>
        <dbReference type="ARBA" id="ARBA00022840"/>
    </source>
</evidence>
<dbReference type="EMBL" id="CP002780">
    <property type="protein sequence ID" value="AEG62019.1"/>
    <property type="molecule type" value="Genomic_DNA"/>
</dbReference>
<keyword evidence="5 7" id="KW-0067">ATP-binding</keyword>
<evidence type="ECO:0000313" key="11">
    <source>
        <dbReference type="Proteomes" id="UP000009234"/>
    </source>
</evidence>
<keyword evidence="7" id="KW-0423">Lactose metabolism</keyword>
<dbReference type="Pfam" id="PF00294">
    <property type="entry name" value="PfkB"/>
    <property type="match status" value="1"/>
</dbReference>
<dbReference type="InterPro" id="IPR017583">
    <property type="entry name" value="Tagatose/fructose_Pkinase"/>
</dbReference>
<dbReference type="NCBIfam" id="TIGR03168">
    <property type="entry name" value="1-PFK"/>
    <property type="match status" value="1"/>
</dbReference>
<feature type="domain" description="Carbohydrate kinase PfkB" evidence="9">
    <location>
        <begin position="18"/>
        <end position="283"/>
    </location>
</feature>
<dbReference type="STRING" id="696281.Desru_3819"/>
<dbReference type="UniPathway" id="UPA00704">
    <property type="reaction ID" value="UER00715"/>
</dbReference>
<comment type="similarity">
    <text evidence="7">Belongs to the carbohydrate kinase PfkB family. LacC subfamily.</text>
</comment>
<dbReference type="PANTHER" id="PTHR46566:SF5">
    <property type="entry name" value="1-PHOSPHOFRUCTOKINASE"/>
    <property type="match status" value="1"/>
</dbReference>
<protein>
    <recommendedName>
        <fullName evidence="7">Tagatose-6-phosphate kinase</fullName>
        <ecNumber evidence="7">2.7.1.144</ecNumber>
    </recommendedName>
</protein>
<dbReference type="Gene3D" id="3.40.1190.20">
    <property type="match status" value="1"/>
</dbReference>
<dbReference type="GO" id="GO:0005524">
    <property type="term" value="F:ATP binding"/>
    <property type="evidence" value="ECO:0007669"/>
    <property type="project" value="UniProtKB-UniRule"/>
</dbReference>
<dbReference type="Proteomes" id="UP000009234">
    <property type="component" value="Chromosome"/>
</dbReference>
<dbReference type="HOGENOM" id="CLU_050013_0_2_9"/>
<dbReference type="GO" id="GO:0009024">
    <property type="term" value="F:tagatose-6-phosphate kinase activity"/>
    <property type="evidence" value="ECO:0007669"/>
    <property type="project" value="UniProtKB-EC"/>
</dbReference>
<keyword evidence="4 8" id="KW-0418">Kinase</keyword>
<organism evidence="10 11">
    <name type="scientific">Desulforamulus ruminis (strain ATCC 23193 / DSM 2154 / NCIMB 8452 / DL)</name>
    <name type="common">Desulfotomaculum ruminis</name>
    <dbReference type="NCBI Taxonomy" id="696281"/>
    <lineage>
        <taxon>Bacteria</taxon>
        <taxon>Bacillati</taxon>
        <taxon>Bacillota</taxon>
        <taxon>Clostridia</taxon>
        <taxon>Eubacteriales</taxon>
        <taxon>Peptococcaceae</taxon>
        <taxon>Desulforamulus</taxon>
    </lineage>
</organism>
<evidence type="ECO:0000256" key="8">
    <source>
        <dbReference type="RuleBase" id="RU369061"/>
    </source>
</evidence>
<dbReference type="KEGG" id="dru:Desru_3819"/>
<evidence type="ECO:0000313" key="10">
    <source>
        <dbReference type="EMBL" id="AEG62019.1"/>
    </source>
</evidence>
<dbReference type="GO" id="GO:2001059">
    <property type="term" value="P:D-tagatose 6-phosphate catabolic process"/>
    <property type="evidence" value="ECO:0007669"/>
    <property type="project" value="UniProtKB-UniPathway"/>
</dbReference>
<dbReference type="InterPro" id="IPR011611">
    <property type="entry name" value="PfkB_dom"/>
</dbReference>
<dbReference type="RefSeq" id="WP_013843764.1">
    <property type="nucleotide sequence ID" value="NC_015589.1"/>
</dbReference>
<reference evidence="11" key="1">
    <citation type="submission" date="2011-05" db="EMBL/GenBank/DDBJ databases">
        <title>Complete sequence of Desulfotomaculum ruminis DSM 2154.</title>
        <authorList>
            <person name="Lucas S."/>
            <person name="Copeland A."/>
            <person name="Lapidus A."/>
            <person name="Cheng J.-F."/>
            <person name="Goodwin L."/>
            <person name="Pitluck S."/>
            <person name="Lu M."/>
            <person name="Detter J.C."/>
            <person name="Han C."/>
            <person name="Tapia R."/>
            <person name="Land M."/>
            <person name="Hauser L."/>
            <person name="Kyrpides N."/>
            <person name="Ivanova N."/>
            <person name="Mikhailova N."/>
            <person name="Pagani I."/>
            <person name="Stams A.J.M."/>
            <person name="Plugge C.M."/>
            <person name="Muyzer G."/>
            <person name="Kuever J."/>
            <person name="Parshina S.N."/>
            <person name="Ivanova A.E."/>
            <person name="Nazina T.N."/>
            <person name="Brambilla E."/>
            <person name="Spring S."/>
            <person name="Klenk H.-P."/>
            <person name="Woyke T."/>
        </authorList>
    </citation>
    <scope>NUCLEOTIDE SEQUENCE [LARGE SCALE GENOMIC DNA]</scope>
    <source>
        <strain evidence="11">ATCC 23193 / DSM 2154 / NCIB 8452 / DL</strain>
    </source>
</reference>
<comment type="catalytic activity">
    <reaction evidence="7">
        <text>D-tagatofuranose 6-phosphate + ATP = D-tagatofuranose 1,6-bisphosphate + ADP + H(+)</text>
        <dbReference type="Rhea" id="RHEA:12420"/>
        <dbReference type="ChEBI" id="CHEBI:15378"/>
        <dbReference type="ChEBI" id="CHEBI:30616"/>
        <dbReference type="ChEBI" id="CHEBI:58694"/>
        <dbReference type="ChEBI" id="CHEBI:58695"/>
        <dbReference type="ChEBI" id="CHEBI:456216"/>
        <dbReference type="EC" id="2.7.1.144"/>
    </reaction>
</comment>
<dbReference type="InterPro" id="IPR002173">
    <property type="entry name" value="Carboh/pur_kinase_PfkB_CS"/>
</dbReference>
<comment type="pathway">
    <text evidence="7">Carbohydrate metabolism; D-tagatose 6-phosphate degradation; D-glyceraldehyde 3-phosphate and glycerone phosphate from D-tagatose 6-phosphate: step 1/2.</text>
</comment>
<dbReference type="InterPro" id="IPR029056">
    <property type="entry name" value="Ribokinase-like"/>
</dbReference>
<dbReference type="PROSITE" id="PS00584">
    <property type="entry name" value="PFKB_KINASES_2"/>
    <property type="match status" value="1"/>
</dbReference>
<dbReference type="AlphaFoldDB" id="F6DQM2"/>
<gene>
    <name evidence="10" type="ordered locus">Desru_3819</name>
</gene>
<dbReference type="PROSITE" id="PS00583">
    <property type="entry name" value="PFKB_KINASES_1"/>
    <property type="match status" value="1"/>
</dbReference>
<dbReference type="PIRSF" id="PIRSF000535">
    <property type="entry name" value="1PFK/6PFK/LacC"/>
    <property type="match status" value="1"/>
</dbReference>
<evidence type="ECO:0000256" key="4">
    <source>
        <dbReference type="ARBA" id="ARBA00022777"/>
    </source>
</evidence>
<evidence type="ECO:0000256" key="2">
    <source>
        <dbReference type="ARBA" id="ARBA00022679"/>
    </source>
</evidence>
<evidence type="ECO:0000256" key="1">
    <source>
        <dbReference type="ARBA" id="ARBA00005380"/>
    </source>
</evidence>
<dbReference type="GO" id="GO:0005988">
    <property type="term" value="P:lactose metabolic process"/>
    <property type="evidence" value="ECO:0007669"/>
    <property type="project" value="UniProtKB-KW"/>
</dbReference>
<dbReference type="CDD" id="cd01164">
    <property type="entry name" value="FruK_PfkB_like"/>
    <property type="match status" value="1"/>
</dbReference>
<dbReference type="SUPFAM" id="SSF53613">
    <property type="entry name" value="Ribokinase-like"/>
    <property type="match status" value="1"/>
</dbReference>
<dbReference type="GO" id="GO:0005829">
    <property type="term" value="C:cytosol"/>
    <property type="evidence" value="ECO:0007669"/>
    <property type="project" value="TreeGrafter"/>
</dbReference>